<evidence type="ECO:0000313" key="1">
    <source>
        <dbReference type="EMBL" id="HGZ11242.1"/>
    </source>
</evidence>
<comment type="caution">
    <text evidence="1">The sequence shown here is derived from an EMBL/GenBank/DDBJ whole genome shotgun (WGS) entry which is preliminary data.</text>
</comment>
<accession>A0A7C5EMT5</accession>
<sequence>MGQKGNCMRWGKIIVFLLLALGLGAGPVLGATPTEVVRGILTEVLQIQNNPALNGSQHEAERARAIRQVIQRSFDFPYMAENSLGPSFHSLSSAQRQEFIQVFSSLFQASYTNLVLQFLKKETVKYGPETKEGQGVRVATTLIRTNDSIPVDYLLHQRNGKWLLYDVVVDGVSILEKYQNGFAQEVRSRSFDSLLSKMKTQLKALP</sequence>
<dbReference type="PIRSF" id="PIRSF004649">
    <property type="entry name" value="MlaC"/>
    <property type="match status" value="1"/>
</dbReference>
<dbReference type="InterPro" id="IPR042245">
    <property type="entry name" value="Tgt2/MlaC_sf"/>
</dbReference>
<dbReference type="Gene3D" id="3.10.450.710">
    <property type="entry name" value="Tgt2/MlaC"/>
    <property type="match status" value="1"/>
</dbReference>
<dbReference type="PANTHER" id="PTHR36573:SF1">
    <property type="entry name" value="INTERMEMBRANE PHOSPHOLIPID TRANSPORT SYSTEM BINDING PROTEIN MLAC"/>
    <property type="match status" value="1"/>
</dbReference>
<dbReference type="PANTHER" id="PTHR36573">
    <property type="entry name" value="INTERMEMBRANE PHOSPHOLIPID TRANSPORT SYSTEM BINDING PROTEIN MLAC"/>
    <property type="match status" value="1"/>
</dbReference>
<dbReference type="Pfam" id="PF05494">
    <property type="entry name" value="MlaC"/>
    <property type="match status" value="1"/>
</dbReference>
<dbReference type="AlphaFoldDB" id="A0A7C5EMT5"/>
<reference evidence="1" key="1">
    <citation type="journal article" date="2020" name="mSystems">
        <title>Genome- and Community-Level Interaction Insights into Carbon Utilization and Element Cycling Functions of Hydrothermarchaeota in Hydrothermal Sediment.</title>
        <authorList>
            <person name="Zhou Z."/>
            <person name="Liu Y."/>
            <person name="Xu W."/>
            <person name="Pan J."/>
            <person name="Luo Z.H."/>
            <person name="Li M."/>
        </authorList>
    </citation>
    <scope>NUCLEOTIDE SEQUENCE [LARGE SCALE GENOMIC DNA]</scope>
    <source>
        <strain evidence="1">SpSt-853</strain>
    </source>
</reference>
<proteinExistence type="predicted"/>
<gene>
    <name evidence="1" type="ORF">ENW48_03370</name>
</gene>
<name>A0A7C5EMT5_9BACT</name>
<organism evidence="1">
    <name type="scientific">Desulfobacca acetoxidans</name>
    <dbReference type="NCBI Taxonomy" id="60893"/>
    <lineage>
        <taxon>Bacteria</taxon>
        <taxon>Pseudomonadati</taxon>
        <taxon>Thermodesulfobacteriota</taxon>
        <taxon>Desulfobaccia</taxon>
        <taxon>Desulfobaccales</taxon>
        <taxon>Desulfobaccaceae</taxon>
        <taxon>Desulfobacca</taxon>
    </lineage>
</organism>
<protein>
    <submittedName>
        <fullName evidence="1">ABC transporter substrate-binding protein</fullName>
    </submittedName>
</protein>
<dbReference type="EMBL" id="DTKJ01000021">
    <property type="protein sequence ID" value="HGZ11242.1"/>
    <property type="molecule type" value="Genomic_DNA"/>
</dbReference>
<dbReference type="InterPro" id="IPR008869">
    <property type="entry name" value="MlaC/ttg2D"/>
</dbReference>